<accession>A0AC34FII3</accession>
<sequence>MVISIASHPWQEKYVAYDEELNEYEEKFCNITVKPWETEKVDEYFKNIVKEFDKPITYLYLVVSRDYYNEIRNNFIFTSKKHGIKHFHIINGLQKAATCALKYLLPNSNSLWLFSAAFHEIICAIWEKSDPYRFKISEVKFKKWTSSELSHVDLQSLKNEMCSASVSPAIVFFKNEAKYPEDIFRNFFNDFSNINFCSFNSLDFFQEIQRQKKSINPYVIEPMLDRSIDIKFGESYIQSLKYDCNLPYQTEYSLKVLQNDMNLKVYESGNLTQTLGLQKHGTILLYLKIDIFGIFTISFKKKGTNWFSFAKSPLQQQNVFKIPSKLTNYDRYLNAVGIDLGTSECCAFVIRNDGPEGVILDPVTNQRNIPSFVAVNETDHPCGQIIVNRMETYPEFSAFDVKRLMGKDFDEIVVDPLWPFNVINYCNQIHLLFGNKTLIKSPVIISTYLLKQIKRNIEEFQGTTLDEAVITIPSSFTEKQKEATRDAANSALWRKVHFLPEPFAALIAYSYENDIPNKINVLLFDCGGGTTDICVAKINDEKIEILNDSGDSLLGGKDFDKLLINYFNSVLKHKYGLNVLETNRKYRLMIKCREIKHTLSVNMVDRLYVDDFKFNEDDDIPIHRTEFENMAVDLILRAKNLIAESIRKVKLNRDDINIVFQVGGGCRMPMIKQMLEEMFPKAQHQCSIHPEELVAKGAALYAYSLKTKKK</sequence>
<name>A0AC34FII3_9BILA</name>
<evidence type="ECO:0000313" key="2">
    <source>
        <dbReference type="WBParaSite" id="ES5_v2.g17151.t1"/>
    </source>
</evidence>
<proteinExistence type="predicted"/>
<organism evidence="1 2">
    <name type="scientific">Panagrolaimus sp. ES5</name>
    <dbReference type="NCBI Taxonomy" id="591445"/>
    <lineage>
        <taxon>Eukaryota</taxon>
        <taxon>Metazoa</taxon>
        <taxon>Ecdysozoa</taxon>
        <taxon>Nematoda</taxon>
        <taxon>Chromadorea</taxon>
        <taxon>Rhabditida</taxon>
        <taxon>Tylenchina</taxon>
        <taxon>Panagrolaimomorpha</taxon>
        <taxon>Panagrolaimoidea</taxon>
        <taxon>Panagrolaimidae</taxon>
        <taxon>Panagrolaimus</taxon>
    </lineage>
</organism>
<dbReference type="Proteomes" id="UP000887579">
    <property type="component" value="Unplaced"/>
</dbReference>
<protein>
    <submittedName>
        <fullName evidence="2">Uncharacterized protein</fullName>
    </submittedName>
</protein>
<evidence type="ECO:0000313" key="1">
    <source>
        <dbReference type="Proteomes" id="UP000887579"/>
    </source>
</evidence>
<reference evidence="2" key="1">
    <citation type="submission" date="2022-11" db="UniProtKB">
        <authorList>
            <consortium name="WormBaseParasite"/>
        </authorList>
    </citation>
    <scope>IDENTIFICATION</scope>
</reference>
<dbReference type="WBParaSite" id="ES5_v2.g17151.t1">
    <property type="protein sequence ID" value="ES5_v2.g17151.t1"/>
    <property type="gene ID" value="ES5_v2.g17151"/>
</dbReference>